<evidence type="ECO:0000313" key="3">
    <source>
        <dbReference type="Proteomes" id="UP000265515"/>
    </source>
</evidence>
<gene>
    <name evidence="2" type="ORF">CBR_g34286</name>
</gene>
<sequence length="1440" mass="150877">MGIHCLTDVALMQLERVWDDEIAAEAEDHIVPDPCQAAGSSLISDWRITSKLLQRSNVRFLKSSGASGYGLGGVTSPWVTHSLQRGSSGSAAIVSQSDANVLLYTGVDNSRDDRGKAGGIGLGGNSFVGNVGHTGASELLASSTRGSWDDVPNFQLEAMSPRAQSPMGPCDGTTTSDALRSTDANVEQEEEDVRKYVRDDVSEGEDAAATDAVQSGEDGPPMSDMEMAGLGMGSDMEDGALWEYALGSMNEISHLTDMENILLPGFSPGEYGGKSSSLSGMPLWLQSSPIGDEHGSLYAAMVCDGNGLPAKASGPKIGKDKFCEMSAGSHGGGTHDGCPCGHKECKCVGKTVYALMEHDQDSWIGDDKGLELREEPGAGVVLNEEPDTIMSGQDDAVSGQCKDGAADGRSAQSQDQSTSEVAVGDDSEVVVNGVESPMVPTLDSDFPSPFLYFYPKPLRLCEDTKQTSPMVIRSSSGERGAPASVNLKAEKSFQSKKEGVFDGGGGVSATTGMTSRGAGCDNSGEITSQCSSPMEASSCVSPTSSMSASVDGGKGHRARRAASARKKTEEKARRESLQKPGLRSMGTMALPMDSYQLSTQTVPSLLSRPHILSSRAVSSACATSAGNVVFSDVQYIPQQQPQARLMGAYSHNMYISPLQVPLSATGVPFFPHQEAPALHQDQLNMEDRQHKQHLMFGMADMSCRGSYQYTQPPHHSHLASGTATGSQVSSQRILAAGSKGLQLPGTRQVVPSTVSIPQLGQGPVGGRSPVAVPTTHNQRVRYLQFRRLTQMRINQQIEPQPGFQPQQKTLQRIQDHQGQDQSTLEKSKPSRAVPRSGVILNVEEKASVTPPDGAENVGAVAREKEHVLYPILEIPLDDVSVEAVVLRQLESAIRKLDIGTCNVIRDALYRLAESATQRAGGMARMADASANASLAGLSGGDNNRISSSIAGSTLASTAVLQRSMNSQSTSLDTNLIDRKIAELLFHVPARMATTPQGQISVAAASPIMQTIHSGGHISTLPPNLGFTMPPSSSLPGSYYVLSTPSIDSHMYHASSIGHVMSAPQPWMWQQPHIASDAWLPSSAVVGSTTADAMGLGQGSGASAMMTTRMTAVAGPSESPTATPTGRNRNMAARNARGMGVSDIGSPRRLGGENLSKVPPASVGMAAATGTGRAIGMEMGMGMGMGIHTRTQMAIETRHAPAAGTGPVVEASQMGMGVTSTSGGATGATAAGPCGRREHMRMLTVSMDTDEGILSSSHGNHEGAVAANTAALPMGQPGNQGFSSGDGREVAVKLEPTDQADGLNGTKQADREGLSRSEDDSRGGSGEDNVEAIGVLGTTEDSERGWEWEWEGASGIDIDADGDRRAGTPSAESLQGGEQGGGEQGSGVDAHERQEAKLQYNCRESLPAQPPQKQRRVDIGIEKAEGGVGTVGVGGEGCRKY</sequence>
<dbReference type="EMBL" id="BFEA01000033">
    <property type="protein sequence ID" value="GBG62914.1"/>
    <property type="molecule type" value="Genomic_DNA"/>
</dbReference>
<dbReference type="Gramene" id="GBG62914">
    <property type="protein sequence ID" value="GBG62914"/>
    <property type="gene ID" value="CBR_g34286"/>
</dbReference>
<dbReference type="GO" id="GO:0007623">
    <property type="term" value="P:circadian rhythm"/>
    <property type="evidence" value="ECO:0007669"/>
    <property type="project" value="InterPro"/>
</dbReference>
<feature type="region of interest" description="Disordered" evidence="1">
    <location>
        <begin position="1294"/>
        <end position="1416"/>
    </location>
</feature>
<proteinExistence type="predicted"/>
<reference evidence="2 3" key="1">
    <citation type="journal article" date="2018" name="Cell">
        <title>The Chara Genome: Secondary Complexity and Implications for Plant Terrestrialization.</title>
        <authorList>
            <person name="Nishiyama T."/>
            <person name="Sakayama H."/>
            <person name="Vries J.D."/>
            <person name="Buschmann H."/>
            <person name="Saint-Marcoux D."/>
            <person name="Ullrich K.K."/>
            <person name="Haas F.B."/>
            <person name="Vanderstraeten L."/>
            <person name="Becker D."/>
            <person name="Lang D."/>
            <person name="Vosolsobe S."/>
            <person name="Rombauts S."/>
            <person name="Wilhelmsson P.K.I."/>
            <person name="Janitza P."/>
            <person name="Kern R."/>
            <person name="Heyl A."/>
            <person name="Rumpler F."/>
            <person name="Villalobos L.I.A.C."/>
            <person name="Clay J.M."/>
            <person name="Skokan R."/>
            <person name="Toyoda A."/>
            <person name="Suzuki Y."/>
            <person name="Kagoshima H."/>
            <person name="Schijlen E."/>
            <person name="Tajeshwar N."/>
            <person name="Catarino B."/>
            <person name="Hetherington A.J."/>
            <person name="Saltykova A."/>
            <person name="Bonnot C."/>
            <person name="Breuninger H."/>
            <person name="Symeonidi A."/>
            <person name="Radhakrishnan G.V."/>
            <person name="Van Nieuwerburgh F."/>
            <person name="Deforce D."/>
            <person name="Chang C."/>
            <person name="Karol K.G."/>
            <person name="Hedrich R."/>
            <person name="Ulvskov P."/>
            <person name="Glockner G."/>
            <person name="Delwiche C.F."/>
            <person name="Petrasek J."/>
            <person name="Van de Peer Y."/>
            <person name="Friml J."/>
            <person name="Beilby M."/>
            <person name="Dolan L."/>
            <person name="Kohara Y."/>
            <person name="Sugano S."/>
            <person name="Fujiyama A."/>
            <person name="Delaux P.-M."/>
            <person name="Quint M."/>
            <person name="TheiBen G."/>
            <person name="Hagemann M."/>
            <person name="Harholt J."/>
            <person name="Dunand C."/>
            <person name="Zachgo S."/>
            <person name="Langdale J."/>
            <person name="Maumus F."/>
            <person name="Straeten D.V.D."/>
            <person name="Gould S.B."/>
            <person name="Rensing S.A."/>
        </authorList>
    </citation>
    <scope>NUCLEOTIDE SEQUENCE [LARGE SCALE GENOMIC DNA]</scope>
    <source>
        <strain evidence="2 3">S276</strain>
    </source>
</reference>
<feature type="compositionally biased region" description="Basic and acidic residues" evidence="1">
    <location>
        <begin position="813"/>
        <end position="828"/>
    </location>
</feature>
<feature type="compositionally biased region" description="Basic and acidic residues" evidence="1">
    <location>
        <begin position="566"/>
        <end position="577"/>
    </location>
</feature>
<evidence type="ECO:0000313" key="2">
    <source>
        <dbReference type="EMBL" id="GBG62914.1"/>
    </source>
</evidence>
<feature type="region of interest" description="Disordered" evidence="1">
    <location>
        <begin position="389"/>
        <end position="425"/>
    </location>
</feature>
<feature type="compositionally biased region" description="Basic residues" evidence="1">
    <location>
        <begin position="555"/>
        <end position="565"/>
    </location>
</feature>
<feature type="compositionally biased region" description="Low complexity" evidence="1">
    <location>
        <begin position="1125"/>
        <end position="1139"/>
    </location>
</feature>
<accession>A0A388JYM6</accession>
<dbReference type="GO" id="GO:0006355">
    <property type="term" value="P:regulation of DNA-templated transcription"/>
    <property type="evidence" value="ECO:0007669"/>
    <property type="project" value="InterPro"/>
</dbReference>
<dbReference type="PANTHER" id="PTHR33334">
    <property type="entry name" value="PROTEIN LNK1"/>
    <property type="match status" value="1"/>
</dbReference>
<feature type="compositionally biased region" description="Basic and acidic residues" evidence="1">
    <location>
        <begin position="192"/>
        <end position="201"/>
    </location>
</feature>
<evidence type="ECO:0000256" key="1">
    <source>
        <dbReference type="SAM" id="MobiDB-lite"/>
    </source>
</evidence>
<dbReference type="OrthoDB" id="618331at2759"/>
<keyword evidence="3" id="KW-1185">Reference proteome</keyword>
<name>A0A388JYM6_CHABU</name>
<dbReference type="InterPro" id="IPR039928">
    <property type="entry name" value="LNK"/>
</dbReference>
<feature type="region of interest" description="Disordered" evidence="1">
    <location>
        <begin position="1113"/>
        <end position="1156"/>
    </location>
</feature>
<feature type="region of interest" description="Disordered" evidence="1">
    <location>
        <begin position="181"/>
        <end position="222"/>
    </location>
</feature>
<dbReference type="Proteomes" id="UP000265515">
    <property type="component" value="Unassembled WGS sequence"/>
</dbReference>
<feature type="compositionally biased region" description="Polar residues" evidence="1">
    <location>
        <begin position="798"/>
        <end position="812"/>
    </location>
</feature>
<protein>
    <submittedName>
        <fullName evidence="2">Uncharacterized protein</fullName>
    </submittedName>
</protein>
<feature type="compositionally biased region" description="Polar residues" evidence="1">
    <location>
        <begin position="410"/>
        <end position="420"/>
    </location>
</feature>
<dbReference type="PANTHER" id="PTHR33334:SF5">
    <property type="entry name" value="PROTEIN LNK2"/>
    <property type="match status" value="1"/>
</dbReference>
<comment type="caution">
    <text evidence="2">The sequence shown here is derived from an EMBL/GenBank/DDBJ whole genome shotgun (WGS) entry which is preliminary data.</text>
</comment>
<feature type="compositionally biased region" description="Basic and acidic residues" evidence="1">
    <location>
        <begin position="1307"/>
        <end position="1321"/>
    </location>
</feature>
<feature type="compositionally biased region" description="Polar residues" evidence="1">
    <location>
        <begin position="538"/>
        <end position="548"/>
    </location>
</feature>
<organism evidence="2 3">
    <name type="scientific">Chara braunii</name>
    <name type="common">Braun's stonewort</name>
    <dbReference type="NCBI Taxonomy" id="69332"/>
    <lineage>
        <taxon>Eukaryota</taxon>
        <taxon>Viridiplantae</taxon>
        <taxon>Streptophyta</taxon>
        <taxon>Charophyceae</taxon>
        <taxon>Charales</taxon>
        <taxon>Characeae</taxon>
        <taxon>Chara</taxon>
    </lineage>
</organism>
<feature type="region of interest" description="Disordered" evidence="1">
    <location>
        <begin position="538"/>
        <end position="578"/>
    </location>
</feature>
<feature type="region of interest" description="Disordered" evidence="1">
    <location>
        <begin position="798"/>
        <end position="855"/>
    </location>
</feature>